<evidence type="ECO:0000259" key="2">
    <source>
        <dbReference type="PROSITE" id="PS50943"/>
    </source>
</evidence>
<dbReference type="AlphaFoldDB" id="A0A149R265"/>
<dbReference type="InterPro" id="IPR052345">
    <property type="entry name" value="Rad_response_metalloprotease"/>
</dbReference>
<gene>
    <name evidence="3" type="ORF">AD929_00500</name>
</gene>
<dbReference type="Gene3D" id="1.10.260.40">
    <property type="entry name" value="lambda repressor-like DNA-binding domains"/>
    <property type="match status" value="1"/>
</dbReference>
<dbReference type="PATRIC" id="fig|442.7.peg.3597"/>
<dbReference type="Pfam" id="PF01381">
    <property type="entry name" value="HTH_3"/>
    <property type="match status" value="1"/>
</dbReference>
<dbReference type="PANTHER" id="PTHR43236:SF1">
    <property type="entry name" value="BLL7220 PROTEIN"/>
    <property type="match status" value="1"/>
</dbReference>
<feature type="domain" description="HTH cro/C1-type" evidence="2">
    <location>
        <begin position="25"/>
        <end position="79"/>
    </location>
</feature>
<evidence type="ECO:0000313" key="4">
    <source>
        <dbReference type="Proteomes" id="UP000075573"/>
    </source>
</evidence>
<dbReference type="Proteomes" id="UP000075573">
    <property type="component" value="Unassembled WGS sequence"/>
</dbReference>
<organism evidence="3 4">
    <name type="scientific">Gluconobacter potus</name>
    <dbReference type="NCBI Taxonomy" id="2724927"/>
    <lineage>
        <taxon>Bacteria</taxon>
        <taxon>Pseudomonadati</taxon>
        <taxon>Pseudomonadota</taxon>
        <taxon>Alphaproteobacteria</taxon>
        <taxon>Acetobacterales</taxon>
        <taxon>Acetobacteraceae</taxon>
        <taxon>Gluconobacter</taxon>
    </lineage>
</organism>
<dbReference type="InterPro" id="IPR010359">
    <property type="entry name" value="IrrE_HExxH"/>
</dbReference>
<dbReference type="EMBL" id="LHZB01000049">
    <property type="protein sequence ID" value="KXV03673.1"/>
    <property type="molecule type" value="Genomic_DNA"/>
</dbReference>
<dbReference type="SMART" id="SM00530">
    <property type="entry name" value="HTH_XRE"/>
    <property type="match status" value="1"/>
</dbReference>
<evidence type="ECO:0000256" key="1">
    <source>
        <dbReference type="ARBA" id="ARBA00007227"/>
    </source>
</evidence>
<dbReference type="PANTHER" id="PTHR43236">
    <property type="entry name" value="ANTITOXIN HIGA1"/>
    <property type="match status" value="1"/>
</dbReference>
<accession>A0A149R265</accession>
<dbReference type="InterPro" id="IPR001387">
    <property type="entry name" value="Cro/C1-type_HTH"/>
</dbReference>
<dbReference type="PROSITE" id="PS50943">
    <property type="entry name" value="HTH_CROC1"/>
    <property type="match status" value="1"/>
</dbReference>
<proteinExistence type="inferred from homology"/>
<comment type="caution">
    <text evidence="3">The sequence shown here is derived from an EMBL/GenBank/DDBJ whole genome shotgun (WGS) entry which is preliminary data.</text>
</comment>
<sequence>MENATMATAANQFRPDYAVPPGWILEERLEVQSMSQAEFARRCGRSAKLISEIIAGKAPLEPETAIQFEKVLGVDADLWLSIESGYQLHRAREADAVRATAAIAWAKTFPINDLAKRGCFAKPVNPVDAVSKLLAFFGVGSHDAWNSQYGLAEVAYRHSPSFKSNEIALATWLRLGELDAEQQECAAYSEAQFKVAVKQIRALTREPVDQAIPRARALCNEAGVALALVPPLAKTALSGAAWWISPRKPVIQLSARHKSDDHLWFSFYHEAAHILLHSKKSVFVDDKSRDGTDEEKEADAWACNTLVPTAAWRQFVSTGPRSERAIRDFADSQGIAPGIVVGMLQHSGILPWTHLNGLKTRLTWSTDVED</sequence>
<protein>
    <recommendedName>
        <fullName evidence="2">HTH cro/C1-type domain-containing protein</fullName>
    </recommendedName>
</protein>
<evidence type="ECO:0000313" key="3">
    <source>
        <dbReference type="EMBL" id="KXV03673.1"/>
    </source>
</evidence>
<dbReference type="CDD" id="cd00093">
    <property type="entry name" value="HTH_XRE"/>
    <property type="match status" value="1"/>
</dbReference>
<dbReference type="SUPFAM" id="SSF47413">
    <property type="entry name" value="lambda repressor-like DNA-binding domains"/>
    <property type="match status" value="1"/>
</dbReference>
<dbReference type="GO" id="GO:0003677">
    <property type="term" value="F:DNA binding"/>
    <property type="evidence" value="ECO:0007669"/>
    <property type="project" value="InterPro"/>
</dbReference>
<dbReference type="Gene3D" id="1.10.10.2910">
    <property type="match status" value="1"/>
</dbReference>
<reference evidence="3 4" key="1">
    <citation type="submission" date="2015-06" db="EMBL/GenBank/DDBJ databases">
        <title>Improved classification and identification of acetic acid bacteria using matrix-assisted laser desorption/ionization time-of-flight mass spectrometry; Gluconobacter nephelii and Gluconobacter uchimurae are later heterotypic synonyms of Gluconobacter japonicus and Gluconobacter oxydans, respectively.</title>
        <authorList>
            <person name="Li L."/>
            <person name="Cleenwerck I."/>
            <person name="De Vuyst L."/>
            <person name="Vandamme P."/>
        </authorList>
    </citation>
    <scope>NUCLEOTIDE SEQUENCE [LARGE SCALE GENOMIC DNA]</scope>
    <source>
        <strain evidence="3 4">LMG 1764</strain>
    </source>
</reference>
<dbReference type="InterPro" id="IPR010982">
    <property type="entry name" value="Lambda_DNA-bd_dom_sf"/>
</dbReference>
<name>A0A149R265_9PROT</name>
<comment type="similarity">
    <text evidence="1">Belongs to the short-chain fatty acyl-CoA assimilation regulator (ScfR) family.</text>
</comment>
<dbReference type="Pfam" id="PF06114">
    <property type="entry name" value="Peptidase_M78"/>
    <property type="match status" value="1"/>
</dbReference>